<dbReference type="InterPro" id="IPR036388">
    <property type="entry name" value="WH-like_DNA-bd_sf"/>
</dbReference>
<proteinExistence type="predicted"/>
<dbReference type="EMBL" id="QTSU01000001">
    <property type="protein sequence ID" value="RDZ28325.1"/>
    <property type="molecule type" value="Genomic_DNA"/>
</dbReference>
<organism evidence="2 3">
    <name type="scientific">Lysobacter silvisoli</name>
    <dbReference type="NCBI Taxonomy" id="2293254"/>
    <lineage>
        <taxon>Bacteria</taxon>
        <taxon>Pseudomonadati</taxon>
        <taxon>Pseudomonadota</taxon>
        <taxon>Gammaproteobacteria</taxon>
        <taxon>Lysobacterales</taxon>
        <taxon>Lysobacteraceae</taxon>
        <taxon>Lysobacter</taxon>
    </lineage>
</organism>
<dbReference type="InterPro" id="IPR001845">
    <property type="entry name" value="HTH_ArsR_DNA-bd_dom"/>
</dbReference>
<keyword evidence="3" id="KW-1185">Reference proteome</keyword>
<name>A0A371K331_9GAMM</name>
<dbReference type="Proteomes" id="UP000264492">
    <property type="component" value="Unassembled WGS sequence"/>
</dbReference>
<evidence type="ECO:0000313" key="2">
    <source>
        <dbReference type="EMBL" id="RDZ28325.1"/>
    </source>
</evidence>
<comment type="caution">
    <text evidence="2">The sequence shown here is derived from an EMBL/GenBank/DDBJ whole genome shotgun (WGS) entry which is preliminary data.</text>
</comment>
<evidence type="ECO:0000313" key="3">
    <source>
        <dbReference type="Proteomes" id="UP000264492"/>
    </source>
</evidence>
<dbReference type="PANTHER" id="PTHR38600:SF1">
    <property type="entry name" value="TRANSCRIPTIONAL REGULATORY PROTEIN"/>
    <property type="match status" value="1"/>
</dbReference>
<dbReference type="CDD" id="cd00090">
    <property type="entry name" value="HTH_ARSR"/>
    <property type="match status" value="1"/>
</dbReference>
<dbReference type="SMART" id="SM00418">
    <property type="entry name" value="HTH_ARSR"/>
    <property type="match status" value="1"/>
</dbReference>
<protein>
    <submittedName>
        <fullName evidence="2">Transcriptional regulator</fullName>
    </submittedName>
</protein>
<dbReference type="Pfam" id="PF12840">
    <property type="entry name" value="HTH_20"/>
    <property type="match status" value="1"/>
</dbReference>
<dbReference type="AlphaFoldDB" id="A0A371K331"/>
<sequence length="102" mass="11373">MDPEQMDRIFKALADPRRRQIIDQLRREPGQSLFQICAFAAASGGQAVSRQAVTQHLDMLEKAGLIGITWTGRTKLHTVQLQPLQDAADAWLSQHLNGANRP</sequence>
<dbReference type="InterPro" id="IPR036390">
    <property type="entry name" value="WH_DNA-bd_sf"/>
</dbReference>
<dbReference type="Gene3D" id="1.10.10.10">
    <property type="entry name" value="Winged helix-like DNA-binding domain superfamily/Winged helix DNA-binding domain"/>
    <property type="match status" value="1"/>
</dbReference>
<accession>A0A371K331</accession>
<dbReference type="InterPro" id="IPR011991">
    <property type="entry name" value="ArsR-like_HTH"/>
</dbReference>
<evidence type="ECO:0000259" key="1">
    <source>
        <dbReference type="SMART" id="SM00418"/>
    </source>
</evidence>
<reference evidence="2 3" key="1">
    <citation type="submission" date="2018-08" db="EMBL/GenBank/DDBJ databases">
        <title>Lysobacter sp. zong2l5, whole genome shotgun sequence.</title>
        <authorList>
            <person name="Zhang X."/>
            <person name="Feng G."/>
            <person name="Zhu H."/>
        </authorList>
    </citation>
    <scope>NUCLEOTIDE SEQUENCE [LARGE SCALE GENOMIC DNA]</scope>
    <source>
        <strain evidence="3">zong2l5</strain>
    </source>
</reference>
<dbReference type="PANTHER" id="PTHR38600">
    <property type="entry name" value="TRANSCRIPTIONAL REGULATORY PROTEIN"/>
    <property type="match status" value="1"/>
</dbReference>
<dbReference type="GO" id="GO:0003700">
    <property type="term" value="F:DNA-binding transcription factor activity"/>
    <property type="evidence" value="ECO:0007669"/>
    <property type="project" value="InterPro"/>
</dbReference>
<gene>
    <name evidence="2" type="ORF">DX914_04075</name>
</gene>
<dbReference type="SUPFAM" id="SSF46785">
    <property type="entry name" value="Winged helix' DNA-binding domain"/>
    <property type="match status" value="1"/>
</dbReference>
<feature type="domain" description="HTH arsR-type" evidence="1">
    <location>
        <begin position="8"/>
        <end position="89"/>
    </location>
</feature>
<dbReference type="OrthoDB" id="46768at2"/>